<dbReference type="GO" id="GO:0009451">
    <property type="term" value="P:RNA modification"/>
    <property type="evidence" value="ECO:0007669"/>
    <property type="project" value="InterPro"/>
</dbReference>
<sequence length="254" mass="29111">MAMRDGHFLQTPVRKHIERREVIQQIHAQLVIASEKIPHYSLGSFPEEAIQLVKHLQLHQHLPISFDSYAYSFLIKACAILQQPNLGTQLHGLTIKAGFQPHLYVQTVLVNMYADCGFLVKPQQVFNKMPERNSVTWNALITGIINHGGLVEEGLEFFREMVNECLVEPDVKHYRCLIDMLGRAGRLEGAENMALQISPEITNVVIWRTLLGACNFHGNVEMGERVMRKILEMERRYGGYYVLLSYLFASFGNW</sequence>
<dbReference type="Proteomes" id="UP000626092">
    <property type="component" value="Unassembled WGS sequence"/>
</dbReference>
<keyword evidence="4" id="KW-1185">Reference proteome</keyword>
<comment type="caution">
    <text evidence="3">The sequence shown here is derived from an EMBL/GenBank/DDBJ whole genome shotgun (WGS) entry which is preliminary data.</text>
</comment>
<dbReference type="Pfam" id="PF13041">
    <property type="entry name" value="PPR_2"/>
    <property type="match status" value="1"/>
</dbReference>
<dbReference type="EMBL" id="WJXA01000003">
    <property type="protein sequence ID" value="KAF7149240.1"/>
    <property type="molecule type" value="Genomic_DNA"/>
</dbReference>
<evidence type="ECO:0000313" key="3">
    <source>
        <dbReference type="EMBL" id="KAF7149240.1"/>
    </source>
</evidence>
<dbReference type="PANTHER" id="PTHR47926">
    <property type="entry name" value="PENTATRICOPEPTIDE REPEAT-CONTAINING PROTEIN"/>
    <property type="match status" value="1"/>
</dbReference>
<protein>
    <recommendedName>
        <fullName evidence="5">Pentatricopeptide repeat-containing protein</fullName>
    </recommendedName>
</protein>
<name>A0A834HBG8_RHOSS</name>
<gene>
    <name evidence="3" type="ORF">RHSIM_Rhsim03G0143000</name>
</gene>
<dbReference type="Pfam" id="PF01535">
    <property type="entry name" value="PPR"/>
    <property type="match status" value="1"/>
</dbReference>
<dbReference type="OrthoDB" id="1879205at2759"/>
<evidence type="ECO:0000313" key="4">
    <source>
        <dbReference type="Proteomes" id="UP000626092"/>
    </source>
</evidence>
<feature type="repeat" description="PPR" evidence="2">
    <location>
        <begin position="133"/>
        <end position="168"/>
    </location>
</feature>
<dbReference type="AlphaFoldDB" id="A0A834HBG8"/>
<dbReference type="Gene3D" id="1.25.40.10">
    <property type="entry name" value="Tetratricopeptide repeat domain"/>
    <property type="match status" value="1"/>
</dbReference>
<organism evidence="3 4">
    <name type="scientific">Rhododendron simsii</name>
    <name type="common">Sims's rhododendron</name>
    <dbReference type="NCBI Taxonomy" id="118357"/>
    <lineage>
        <taxon>Eukaryota</taxon>
        <taxon>Viridiplantae</taxon>
        <taxon>Streptophyta</taxon>
        <taxon>Embryophyta</taxon>
        <taxon>Tracheophyta</taxon>
        <taxon>Spermatophyta</taxon>
        <taxon>Magnoliopsida</taxon>
        <taxon>eudicotyledons</taxon>
        <taxon>Gunneridae</taxon>
        <taxon>Pentapetalae</taxon>
        <taxon>asterids</taxon>
        <taxon>Ericales</taxon>
        <taxon>Ericaceae</taxon>
        <taxon>Ericoideae</taxon>
        <taxon>Rhodoreae</taxon>
        <taxon>Rhododendron</taxon>
    </lineage>
</organism>
<dbReference type="InterPro" id="IPR002885">
    <property type="entry name" value="PPR_rpt"/>
</dbReference>
<dbReference type="PROSITE" id="PS51375">
    <property type="entry name" value="PPR"/>
    <property type="match status" value="1"/>
</dbReference>
<reference evidence="3" key="1">
    <citation type="submission" date="2019-11" db="EMBL/GenBank/DDBJ databases">
        <authorList>
            <person name="Liu Y."/>
            <person name="Hou J."/>
            <person name="Li T.-Q."/>
            <person name="Guan C.-H."/>
            <person name="Wu X."/>
            <person name="Wu H.-Z."/>
            <person name="Ling F."/>
            <person name="Zhang R."/>
            <person name="Shi X.-G."/>
            <person name="Ren J.-P."/>
            <person name="Chen E.-F."/>
            <person name="Sun J.-M."/>
        </authorList>
    </citation>
    <scope>NUCLEOTIDE SEQUENCE</scope>
    <source>
        <strain evidence="3">Adult_tree_wgs_1</strain>
        <tissue evidence="3">Leaves</tissue>
    </source>
</reference>
<evidence type="ECO:0000256" key="1">
    <source>
        <dbReference type="ARBA" id="ARBA00022737"/>
    </source>
</evidence>
<keyword evidence="1" id="KW-0677">Repeat</keyword>
<dbReference type="InterPro" id="IPR046960">
    <property type="entry name" value="PPR_At4g14850-like_plant"/>
</dbReference>
<dbReference type="FunFam" id="1.25.40.10:FF:000344">
    <property type="entry name" value="Pentatricopeptide repeat-containing protein"/>
    <property type="match status" value="1"/>
</dbReference>
<evidence type="ECO:0008006" key="5">
    <source>
        <dbReference type="Google" id="ProtNLM"/>
    </source>
</evidence>
<dbReference type="PANTHER" id="PTHR47926:SF460">
    <property type="entry name" value="OS01G0815900 PROTEIN"/>
    <property type="match status" value="1"/>
</dbReference>
<dbReference type="InterPro" id="IPR011990">
    <property type="entry name" value="TPR-like_helical_dom_sf"/>
</dbReference>
<evidence type="ECO:0000256" key="2">
    <source>
        <dbReference type="PROSITE-ProRule" id="PRU00708"/>
    </source>
</evidence>
<dbReference type="GO" id="GO:0003723">
    <property type="term" value="F:RNA binding"/>
    <property type="evidence" value="ECO:0007669"/>
    <property type="project" value="InterPro"/>
</dbReference>
<proteinExistence type="predicted"/>
<accession>A0A834HBG8</accession>